<dbReference type="Gene3D" id="3.30.420.40">
    <property type="match status" value="2"/>
</dbReference>
<keyword evidence="2" id="KW-0067">ATP-binding</keyword>
<evidence type="ECO:0000256" key="2">
    <source>
        <dbReference type="ARBA" id="ARBA00022840"/>
    </source>
</evidence>
<dbReference type="PANTHER" id="PTHR19375">
    <property type="entry name" value="HEAT SHOCK PROTEIN 70KDA"/>
    <property type="match status" value="1"/>
</dbReference>
<dbReference type="GO" id="GO:0140662">
    <property type="term" value="F:ATP-dependent protein folding chaperone"/>
    <property type="evidence" value="ECO:0007669"/>
    <property type="project" value="InterPro"/>
</dbReference>
<name>A0A9N9IVQ1_9GLOM</name>
<comment type="caution">
    <text evidence="3">The sequence shown here is derived from an EMBL/GenBank/DDBJ whole genome shotgun (WGS) entry which is preliminary data.</text>
</comment>
<proteinExistence type="predicted"/>
<dbReference type="Proteomes" id="UP000789570">
    <property type="component" value="Unassembled WGS sequence"/>
</dbReference>
<accession>A0A9N9IVQ1</accession>
<feature type="non-terminal residue" evidence="3">
    <location>
        <position position="175"/>
    </location>
</feature>
<dbReference type="Pfam" id="PF00012">
    <property type="entry name" value="HSP70"/>
    <property type="match status" value="2"/>
</dbReference>
<evidence type="ECO:0000313" key="3">
    <source>
        <dbReference type="EMBL" id="CAG8752844.1"/>
    </source>
</evidence>
<reference evidence="3" key="1">
    <citation type="submission" date="2021-06" db="EMBL/GenBank/DDBJ databases">
        <authorList>
            <person name="Kallberg Y."/>
            <person name="Tangrot J."/>
            <person name="Rosling A."/>
        </authorList>
    </citation>
    <scope>NUCLEOTIDE SEQUENCE</scope>
    <source>
        <strain evidence="3">UK204</strain>
    </source>
</reference>
<dbReference type="EMBL" id="CAJVPQ010018962">
    <property type="protein sequence ID" value="CAG8752844.1"/>
    <property type="molecule type" value="Genomic_DNA"/>
</dbReference>
<dbReference type="AlphaFoldDB" id="A0A9N9IVQ1"/>
<sequence>SICSMILVKLKETAEAYLGTKVNNAVLRIINEATTADIAYGLNTKACGERNILIYDLGVKAVADDTHLGGEDFDNRLEVLTTNARTFCRLRTACERAKLFRDSKLDKSQIHEIVLFGGSIHIPKIQKIVFEFFNAQDFLLLDVAALSLGIESTGGITRLLIDLPENPNSVLTIRN</sequence>
<keyword evidence="4" id="KW-1185">Reference proteome</keyword>
<evidence type="ECO:0000256" key="1">
    <source>
        <dbReference type="ARBA" id="ARBA00022741"/>
    </source>
</evidence>
<dbReference type="InterPro" id="IPR013126">
    <property type="entry name" value="Hsp_70_fam"/>
</dbReference>
<dbReference type="InterPro" id="IPR043129">
    <property type="entry name" value="ATPase_NBD"/>
</dbReference>
<gene>
    <name evidence="3" type="ORF">FCALED_LOCUS16409</name>
</gene>
<organism evidence="3 4">
    <name type="scientific">Funneliformis caledonium</name>
    <dbReference type="NCBI Taxonomy" id="1117310"/>
    <lineage>
        <taxon>Eukaryota</taxon>
        <taxon>Fungi</taxon>
        <taxon>Fungi incertae sedis</taxon>
        <taxon>Mucoromycota</taxon>
        <taxon>Glomeromycotina</taxon>
        <taxon>Glomeromycetes</taxon>
        <taxon>Glomerales</taxon>
        <taxon>Glomeraceae</taxon>
        <taxon>Funneliformis</taxon>
    </lineage>
</organism>
<dbReference type="GO" id="GO:0005524">
    <property type="term" value="F:ATP binding"/>
    <property type="evidence" value="ECO:0007669"/>
    <property type="project" value="UniProtKB-KW"/>
</dbReference>
<evidence type="ECO:0000313" key="4">
    <source>
        <dbReference type="Proteomes" id="UP000789570"/>
    </source>
</evidence>
<protein>
    <submittedName>
        <fullName evidence="3">810_t:CDS:1</fullName>
    </submittedName>
</protein>
<dbReference type="SUPFAM" id="SSF53067">
    <property type="entry name" value="Actin-like ATPase domain"/>
    <property type="match status" value="1"/>
</dbReference>
<dbReference type="OrthoDB" id="3257966at2759"/>
<keyword evidence="1" id="KW-0547">Nucleotide-binding</keyword>